<keyword evidence="2" id="KW-1185">Reference proteome</keyword>
<dbReference type="EMBL" id="CP130946">
    <property type="protein sequence ID" value="XRP73900.1"/>
    <property type="molecule type" value="Genomic_DNA"/>
</dbReference>
<name>A0ACD5IK79_9PROT</name>
<dbReference type="Proteomes" id="UP001196097">
    <property type="component" value="Chromosome"/>
</dbReference>
<gene>
    <name evidence="1" type="ORF">HF292_004420</name>
</gene>
<proteinExistence type="predicted"/>
<accession>A0ACD5IK79</accession>
<evidence type="ECO:0000313" key="1">
    <source>
        <dbReference type="EMBL" id="XRP73900.1"/>
    </source>
</evidence>
<reference evidence="1 2" key="1">
    <citation type="journal article" date="2021" name="ISME J.">
        <title>Genomic evolution of the class Acidithiobacillia: deep-branching Proteobacteria living in extreme acidic conditions.</title>
        <authorList>
            <person name="Moya-Beltran A."/>
            <person name="Beard S."/>
            <person name="Rojas-Villalobos C."/>
            <person name="Issotta F."/>
            <person name="Gallardo Y."/>
            <person name="Ulloa R."/>
            <person name="Giaveno A."/>
            <person name="Degli Esposti M."/>
            <person name="Johnson D.B."/>
            <person name="Quatrini R."/>
        </authorList>
    </citation>
    <scope>NUCLEOTIDE SEQUENCE [LARGE SCALE GENOMIC DNA]</scope>
    <source>
        <strain evidence="1 2">CF3</strain>
    </source>
</reference>
<protein>
    <submittedName>
        <fullName evidence="1">Uncharacterized protein</fullName>
    </submittedName>
</protein>
<organism evidence="1 2">
    <name type="scientific">Acidithiobacillus ferruginosus</name>
    <dbReference type="NCBI Taxonomy" id="3063951"/>
    <lineage>
        <taxon>Bacteria</taxon>
        <taxon>Pseudomonadati</taxon>
        <taxon>Pseudomonadota</taxon>
        <taxon>Acidithiobacillia</taxon>
        <taxon>Acidithiobacillales</taxon>
        <taxon>Acidithiobacillaceae</taxon>
        <taxon>Acidithiobacillus</taxon>
    </lineage>
</organism>
<evidence type="ECO:0000313" key="2">
    <source>
        <dbReference type="Proteomes" id="UP001196097"/>
    </source>
</evidence>
<sequence>MAIEHVSRNEGAKPERIDLAITCVTLSNFNDDVILLSPLAERHRIVAKVDELMALCDTLKARLADAQATQLHLADAIVEQAVC</sequence>